<evidence type="ECO:0000313" key="10">
    <source>
        <dbReference type="EMBL" id="MCL6422564.1"/>
    </source>
</evidence>
<dbReference type="EMBL" id="JAKNCJ010000001">
    <property type="protein sequence ID" value="MCL6422564.1"/>
    <property type="molecule type" value="Genomic_DNA"/>
</dbReference>
<name>A0ABT0QY31_9MICO</name>
<evidence type="ECO:0000256" key="8">
    <source>
        <dbReference type="HAMAP-Rule" id="MF_00265"/>
    </source>
</evidence>
<accession>A0ABT0QY31</accession>
<comment type="cofactor">
    <cofactor evidence="1 8">
        <name>Mg(2+)</name>
        <dbReference type="ChEBI" id="CHEBI:18420"/>
    </cofactor>
</comment>
<evidence type="ECO:0000256" key="5">
    <source>
        <dbReference type="ARBA" id="ARBA00022801"/>
    </source>
</evidence>
<dbReference type="PANTHER" id="PTHR33653:SF1">
    <property type="entry name" value="RIBONUCLEASE VAPC2"/>
    <property type="match status" value="1"/>
</dbReference>
<comment type="caution">
    <text evidence="10">The sequence shown here is derived from an EMBL/GenBank/DDBJ whole genome shotgun (WGS) entry which is preliminary data.</text>
</comment>
<evidence type="ECO:0000313" key="11">
    <source>
        <dbReference type="Proteomes" id="UP001203761"/>
    </source>
</evidence>
<dbReference type="InterPro" id="IPR002716">
    <property type="entry name" value="PIN_dom"/>
</dbReference>
<feature type="binding site" evidence="8">
    <location>
        <position position="2"/>
    </location>
    <ligand>
        <name>Mg(2+)</name>
        <dbReference type="ChEBI" id="CHEBI:18420"/>
    </ligand>
</feature>
<keyword evidence="11" id="KW-1185">Reference proteome</keyword>
<gene>
    <name evidence="8" type="primary">vapC</name>
    <name evidence="10" type="ORF">Bequi_04050</name>
</gene>
<comment type="function">
    <text evidence="8">Toxic component of a toxin-antitoxin (TA) system. An RNase.</text>
</comment>
<feature type="domain" description="PIN" evidence="9">
    <location>
        <begin position="2"/>
        <end position="119"/>
    </location>
</feature>
<keyword evidence="2 8" id="KW-1277">Toxin-antitoxin system</keyword>
<dbReference type="RefSeq" id="WP_249736766.1">
    <property type="nucleotide sequence ID" value="NZ_JAKNCJ010000001.1"/>
</dbReference>
<evidence type="ECO:0000259" key="9">
    <source>
        <dbReference type="Pfam" id="PF01850"/>
    </source>
</evidence>
<dbReference type="Gene3D" id="3.40.50.1010">
    <property type="entry name" value="5'-nuclease"/>
    <property type="match status" value="1"/>
</dbReference>
<dbReference type="HAMAP" id="MF_00265">
    <property type="entry name" value="VapC_Nob1"/>
    <property type="match status" value="1"/>
</dbReference>
<evidence type="ECO:0000256" key="4">
    <source>
        <dbReference type="ARBA" id="ARBA00022723"/>
    </source>
</evidence>
<dbReference type="Pfam" id="PF01850">
    <property type="entry name" value="PIN"/>
    <property type="match status" value="1"/>
</dbReference>
<dbReference type="EC" id="3.1.-.-" evidence="8"/>
<keyword evidence="8" id="KW-0800">Toxin</keyword>
<reference evidence="10" key="1">
    <citation type="submission" date="2022-02" db="EMBL/GenBank/DDBJ databases">
        <authorList>
            <person name="Lee M."/>
            <person name="Kim S.-J."/>
            <person name="Jung M.-Y."/>
        </authorList>
    </citation>
    <scope>NUCLEOTIDE SEQUENCE</scope>
    <source>
        <strain evidence="10">JHP9</strain>
    </source>
</reference>
<dbReference type="InterPro" id="IPR050556">
    <property type="entry name" value="Type_II_TA_system_RNase"/>
</dbReference>
<keyword evidence="3 8" id="KW-0540">Nuclease</keyword>
<dbReference type="Proteomes" id="UP001203761">
    <property type="component" value="Unassembled WGS sequence"/>
</dbReference>
<proteinExistence type="inferred from homology"/>
<protein>
    <recommendedName>
        <fullName evidence="8">Ribonuclease VapC</fullName>
        <shortName evidence="8">RNase VapC</shortName>
        <ecNumber evidence="8">3.1.-.-</ecNumber>
    </recommendedName>
    <alternativeName>
        <fullName evidence="8">Toxin VapC</fullName>
    </alternativeName>
</protein>
<evidence type="ECO:0000256" key="1">
    <source>
        <dbReference type="ARBA" id="ARBA00001946"/>
    </source>
</evidence>
<dbReference type="SUPFAM" id="SSF88723">
    <property type="entry name" value="PIN domain-like"/>
    <property type="match status" value="1"/>
</dbReference>
<evidence type="ECO:0000256" key="6">
    <source>
        <dbReference type="ARBA" id="ARBA00022842"/>
    </source>
</evidence>
<keyword evidence="4 8" id="KW-0479">Metal-binding</keyword>
<evidence type="ECO:0000256" key="2">
    <source>
        <dbReference type="ARBA" id="ARBA00022649"/>
    </source>
</evidence>
<keyword evidence="5 8" id="KW-0378">Hydrolase</keyword>
<dbReference type="InterPro" id="IPR029060">
    <property type="entry name" value="PIN-like_dom_sf"/>
</dbReference>
<keyword evidence="6 8" id="KW-0460">Magnesium</keyword>
<dbReference type="CDD" id="cd09871">
    <property type="entry name" value="PIN_MtVapC28-VapC30-like"/>
    <property type="match status" value="1"/>
</dbReference>
<dbReference type="InterPro" id="IPR022907">
    <property type="entry name" value="VapC_family"/>
</dbReference>
<feature type="binding site" evidence="8">
    <location>
        <position position="94"/>
    </location>
    <ligand>
        <name>Mg(2+)</name>
        <dbReference type="ChEBI" id="CHEBI:18420"/>
    </ligand>
</feature>
<dbReference type="PANTHER" id="PTHR33653">
    <property type="entry name" value="RIBONUCLEASE VAPC2"/>
    <property type="match status" value="1"/>
</dbReference>
<sequence length="126" mass="13410">MDTSAAVAILRGEAESEAFRAVIDQADGIGMSAASVMELAIVTAASGPELVDAFLEAMRIRILAVDEEHLRWARVARSRFGRGSDSPARLNFGDCLAYGAAMATGHALLYKGEDFPHTDVRSAMPV</sequence>
<evidence type="ECO:0000256" key="7">
    <source>
        <dbReference type="ARBA" id="ARBA00038093"/>
    </source>
</evidence>
<evidence type="ECO:0000256" key="3">
    <source>
        <dbReference type="ARBA" id="ARBA00022722"/>
    </source>
</evidence>
<comment type="similarity">
    <text evidence="7 8">Belongs to the PINc/VapC protein family.</text>
</comment>
<organism evidence="10 11">
    <name type="scientific">Brachybacterium equifaecis</name>
    <dbReference type="NCBI Taxonomy" id="2910770"/>
    <lineage>
        <taxon>Bacteria</taxon>
        <taxon>Bacillati</taxon>
        <taxon>Actinomycetota</taxon>
        <taxon>Actinomycetes</taxon>
        <taxon>Micrococcales</taxon>
        <taxon>Dermabacteraceae</taxon>
        <taxon>Brachybacterium</taxon>
    </lineage>
</organism>